<dbReference type="eggNOG" id="ENOG502THIR">
    <property type="taxonomic scope" value="Eukaryota"/>
</dbReference>
<proteinExistence type="predicted"/>
<dbReference type="PANTHER" id="PTHR40351:SF1">
    <property type="entry name" value="INTRINSICALLY DISORDERED PROTEIN, CLASS C"/>
    <property type="match status" value="1"/>
</dbReference>
<reference evidence="1 2" key="1">
    <citation type="journal article" date="2003" name="PLoS Biol.">
        <title>The genome sequence of Caenorhabditis briggsae: a platform for comparative genomics.</title>
        <authorList>
            <person name="Stein L.D."/>
            <person name="Bao Z."/>
            <person name="Blasiar D."/>
            <person name="Blumenthal T."/>
            <person name="Brent M.R."/>
            <person name="Chen N."/>
            <person name="Chinwalla A."/>
            <person name="Clarke L."/>
            <person name="Clee C."/>
            <person name="Coghlan A."/>
            <person name="Coulson A."/>
            <person name="D'Eustachio P."/>
            <person name="Fitch D.H."/>
            <person name="Fulton L.A."/>
            <person name="Fulton R.E."/>
            <person name="Griffiths-Jones S."/>
            <person name="Harris T.W."/>
            <person name="Hillier L.W."/>
            <person name="Kamath R."/>
            <person name="Kuwabara P.E."/>
            <person name="Mardis E.R."/>
            <person name="Marra M.A."/>
            <person name="Miner T.L."/>
            <person name="Minx P."/>
            <person name="Mullikin J.C."/>
            <person name="Plumb R.W."/>
            <person name="Rogers J."/>
            <person name="Schein J.E."/>
            <person name="Sohrmann M."/>
            <person name="Spieth J."/>
            <person name="Stajich J.E."/>
            <person name="Wei C."/>
            <person name="Willey D."/>
            <person name="Wilson R.K."/>
            <person name="Durbin R."/>
            <person name="Waterston R.H."/>
        </authorList>
    </citation>
    <scope>NUCLEOTIDE SEQUENCE [LARGE SCALE GENOMIC DNA]</scope>
    <source>
        <strain evidence="1 2">AF16</strain>
    </source>
</reference>
<dbReference type="EMBL" id="HE601047">
    <property type="protein sequence ID" value="CAP36593.2"/>
    <property type="molecule type" value="Genomic_DNA"/>
</dbReference>
<reference evidence="1 2" key="2">
    <citation type="journal article" date="2011" name="PLoS Genet.">
        <title>Caenorhabditis briggsae recombinant inbred line genotypes reveal inter-strain incompatibility and the evolution of recombination.</title>
        <authorList>
            <person name="Ross J.A."/>
            <person name="Koboldt D.C."/>
            <person name="Staisch J.E."/>
            <person name="Chamberlin H.M."/>
            <person name="Gupta B.P."/>
            <person name="Miller R.D."/>
            <person name="Baird S.E."/>
            <person name="Haag E.S."/>
        </authorList>
    </citation>
    <scope>NUCLEOTIDE SEQUENCE [LARGE SCALE GENOMIC DNA]</scope>
    <source>
        <strain evidence="1 2">AF16</strain>
    </source>
</reference>
<evidence type="ECO:0000313" key="1">
    <source>
        <dbReference type="EMBL" id="CAP36593.2"/>
    </source>
</evidence>
<evidence type="ECO:0000313" key="2">
    <source>
        <dbReference type="Proteomes" id="UP000008549"/>
    </source>
</evidence>
<dbReference type="GeneID" id="8579580"/>
<accession>A8XVC6</accession>
<name>A8XVC6_CAEBR</name>
<evidence type="ECO:0000313" key="3">
    <source>
        <dbReference type="WormBase" id="CBG19321"/>
    </source>
</evidence>
<dbReference type="OMA" id="CHREAYK"/>
<dbReference type="AlphaFoldDB" id="A8XVC6"/>
<dbReference type="FunCoup" id="A8XVC6">
    <property type="interactions" value="1401"/>
</dbReference>
<dbReference type="InParanoid" id="A8XVC6"/>
<dbReference type="KEGG" id="cbr:CBG_19321"/>
<dbReference type="RefSeq" id="XP_002637585.2">
    <property type="nucleotide sequence ID" value="XM_002637539.2"/>
</dbReference>
<organism evidence="1 2">
    <name type="scientific">Caenorhabditis briggsae</name>
    <dbReference type="NCBI Taxonomy" id="6238"/>
    <lineage>
        <taxon>Eukaryota</taxon>
        <taxon>Metazoa</taxon>
        <taxon>Ecdysozoa</taxon>
        <taxon>Nematoda</taxon>
        <taxon>Chromadorea</taxon>
        <taxon>Rhabditida</taxon>
        <taxon>Rhabditina</taxon>
        <taxon>Rhabditomorpha</taxon>
        <taxon>Rhabditoidea</taxon>
        <taxon>Rhabditidae</taxon>
        <taxon>Peloderinae</taxon>
        <taxon>Caenorhabditis</taxon>
    </lineage>
</organism>
<keyword evidence="2" id="KW-1185">Reference proteome</keyword>
<dbReference type="Proteomes" id="UP000008549">
    <property type="component" value="Unassembled WGS sequence"/>
</dbReference>
<protein>
    <submittedName>
        <fullName evidence="1">Protein CBG19321</fullName>
    </submittedName>
</protein>
<dbReference type="CTD" id="8579580"/>
<dbReference type="PANTHER" id="PTHR40351">
    <property type="entry name" value="PROTEIN CBG19323"/>
    <property type="match status" value="1"/>
</dbReference>
<gene>
    <name evidence="1 3" type="ORF">CBG19321</name>
    <name evidence="1" type="ORF">CBG_19321</name>
</gene>
<sequence length="225" mass="22803">MAQCHREAYKRDCLASKYIHQTITTTSTLISKCKPSRKFSDISTSFFNFKCAENVFSAVLLALGLFSGASAQLAAWPSQSYSPFYQALFGGASTPVLSAPVAKTAPSAIPLAAPALPVPVAAAPAFAPTAPVLAAPAPVLAAPAPVFAAPRPVFAAPAIAPAFAPAFAPVAPVLRAPVLAAPAPVFAAPALAPVAPVLAAPRLVPAYAPFARAAMFIGSNKAKTA</sequence>
<dbReference type="HOGENOM" id="CLU_101512_0_0_1"/>
<dbReference type="WormBase" id="CBG19321">
    <property type="protein sequence ID" value="CBP36218"/>
    <property type="gene ID" value="WBGene00038564"/>
</dbReference>